<feature type="region of interest" description="Disordered" evidence="1">
    <location>
        <begin position="17"/>
        <end position="41"/>
    </location>
</feature>
<protein>
    <submittedName>
        <fullName evidence="2">Uncharacterized protein</fullName>
    </submittedName>
</protein>
<dbReference type="Proteomes" id="UP000183567">
    <property type="component" value="Unassembled WGS sequence"/>
</dbReference>
<evidence type="ECO:0000313" key="2">
    <source>
        <dbReference type="EMBL" id="OJA13630.1"/>
    </source>
</evidence>
<proteinExistence type="predicted"/>
<dbReference type="AlphaFoldDB" id="A0A1J8PWF6"/>
<dbReference type="EMBL" id="LVVM01004087">
    <property type="protein sequence ID" value="OJA13630.1"/>
    <property type="molecule type" value="Genomic_DNA"/>
</dbReference>
<sequence length="41" mass="4324">MAHSHCPKWVWRRIDDVRTPSVGSGDASGVAGDESGNSANL</sequence>
<comment type="caution">
    <text evidence="2">The sequence shown here is derived from an EMBL/GenBank/DDBJ whole genome shotgun (WGS) entry which is preliminary data.</text>
</comment>
<organism evidence="2 3">
    <name type="scientific">Rhizopogon vesiculosus</name>
    <dbReference type="NCBI Taxonomy" id="180088"/>
    <lineage>
        <taxon>Eukaryota</taxon>
        <taxon>Fungi</taxon>
        <taxon>Dikarya</taxon>
        <taxon>Basidiomycota</taxon>
        <taxon>Agaricomycotina</taxon>
        <taxon>Agaricomycetes</taxon>
        <taxon>Agaricomycetidae</taxon>
        <taxon>Boletales</taxon>
        <taxon>Suillineae</taxon>
        <taxon>Rhizopogonaceae</taxon>
        <taxon>Rhizopogon</taxon>
    </lineage>
</organism>
<accession>A0A1J8PWF6</accession>
<feature type="compositionally biased region" description="Low complexity" evidence="1">
    <location>
        <begin position="21"/>
        <end position="41"/>
    </location>
</feature>
<evidence type="ECO:0000313" key="3">
    <source>
        <dbReference type="Proteomes" id="UP000183567"/>
    </source>
</evidence>
<keyword evidence="3" id="KW-1185">Reference proteome</keyword>
<evidence type="ECO:0000256" key="1">
    <source>
        <dbReference type="SAM" id="MobiDB-lite"/>
    </source>
</evidence>
<name>A0A1J8PWF6_9AGAM</name>
<gene>
    <name evidence="2" type="ORF">AZE42_12901</name>
</gene>
<reference evidence="2 3" key="1">
    <citation type="submission" date="2016-03" db="EMBL/GenBank/DDBJ databases">
        <title>Comparative genomics of the ectomycorrhizal sister species Rhizopogon vinicolor and Rhizopogon vesiculosus (Basidiomycota: Boletales) reveals a divergence of the mating type B locus.</title>
        <authorList>
            <person name="Mujic A.B."/>
            <person name="Kuo A."/>
            <person name="Tritt A."/>
            <person name="Lipzen A."/>
            <person name="Chen C."/>
            <person name="Johnson J."/>
            <person name="Sharma A."/>
            <person name="Barry K."/>
            <person name="Grigoriev I.V."/>
            <person name="Spatafora J.W."/>
        </authorList>
    </citation>
    <scope>NUCLEOTIDE SEQUENCE [LARGE SCALE GENOMIC DNA]</scope>
    <source>
        <strain evidence="2 3">AM-OR11-056</strain>
    </source>
</reference>